<dbReference type="NCBIfam" id="TIGR00254">
    <property type="entry name" value="GGDEF"/>
    <property type="match status" value="1"/>
</dbReference>
<comment type="caution">
    <text evidence="6">The sequence shown here is derived from an EMBL/GenBank/DDBJ whole genome shotgun (WGS) entry which is preliminary data.</text>
</comment>
<dbReference type="EMBL" id="JRFU01000101">
    <property type="protein sequence ID" value="PWE86580.1"/>
    <property type="molecule type" value="Genomic_DNA"/>
</dbReference>
<keyword evidence="2" id="KW-0472">Membrane</keyword>
<organism evidence="6 7">
    <name type="scientific">Eubacterium ramulus</name>
    <dbReference type="NCBI Taxonomy" id="39490"/>
    <lineage>
        <taxon>Bacteria</taxon>
        <taxon>Bacillati</taxon>
        <taxon>Bacillota</taxon>
        <taxon>Clostridia</taxon>
        <taxon>Eubacteriales</taxon>
        <taxon>Eubacteriaceae</taxon>
        <taxon>Eubacterium</taxon>
    </lineage>
</organism>
<dbReference type="Proteomes" id="UP000245288">
    <property type="component" value="Unassembled WGS sequence"/>
</dbReference>
<dbReference type="InterPro" id="IPR043128">
    <property type="entry name" value="Rev_trsase/Diguanyl_cyclase"/>
</dbReference>
<evidence type="ECO:0000259" key="5">
    <source>
        <dbReference type="PROSITE" id="PS51832"/>
    </source>
</evidence>
<reference evidence="6 7" key="1">
    <citation type="submission" date="2014-09" db="EMBL/GenBank/DDBJ databases">
        <title>Butyrate-producing bacteria isolated from human gut.</title>
        <authorList>
            <person name="Zhang Q."/>
            <person name="Zhao L."/>
        </authorList>
    </citation>
    <scope>NUCLEOTIDE SEQUENCE [LARGE SCALE GENOMIC DNA]</scope>
    <source>
        <strain evidence="6 7">21</strain>
    </source>
</reference>
<evidence type="ECO:0000256" key="1">
    <source>
        <dbReference type="SAM" id="Coils"/>
    </source>
</evidence>
<proteinExistence type="predicted"/>
<dbReference type="InterPro" id="IPR006675">
    <property type="entry name" value="HDIG_dom"/>
</dbReference>
<dbReference type="NCBIfam" id="TIGR00277">
    <property type="entry name" value="HDIG"/>
    <property type="match status" value="1"/>
</dbReference>
<evidence type="ECO:0000313" key="6">
    <source>
        <dbReference type="EMBL" id="PWE86580.1"/>
    </source>
</evidence>
<feature type="domain" description="HD-GYP" evidence="5">
    <location>
        <begin position="386"/>
        <end position="581"/>
    </location>
</feature>
<protein>
    <submittedName>
        <fullName evidence="6">Phosphohydrolase</fullName>
    </submittedName>
</protein>
<feature type="transmembrane region" description="Helical" evidence="2">
    <location>
        <begin position="223"/>
        <end position="244"/>
    </location>
</feature>
<dbReference type="InterPro" id="IPR029787">
    <property type="entry name" value="Nucleotide_cyclase"/>
</dbReference>
<evidence type="ECO:0000259" key="3">
    <source>
        <dbReference type="PROSITE" id="PS50887"/>
    </source>
</evidence>
<feature type="transmembrane region" description="Helical" evidence="2">
    <location>
        <begin position="346"/>
        <end position="364"/>
    </location>
</feature>
<evidence type="ECO:0000259" key="4">
    <source>
        <dbReference type="PROSITE" id="PS51831"/>
    </source>
</evidence>
<dbReference type="SMART" id="SM00267">
    <property type="entry name" value="GGDEF"/>
    <property type="match status" value="1"/>
</dbReference>
<dbReference type="SUPFAM" id="SSF55073">
    <property type="entry name" value="Nucleotide cyclase"/>
    <property type="match status" value="1"/>
</dbReference>
<dbReference type="PANTHER" id="PTHR43155">
    <property type="entry name" value="CYCLIC DI-GMP PHOSPHODIESTERASE PA4108-RELATED"/>
    <property type="match status" value="1"/>
</dbReference>
<feature type="transmembrane region" description="Helical" evidence="2">
    <location>
        <begin position="256"/>
        <end position="276"/>
    </location>
</feature>
<dbReference type="InterPro" id="IPR000160">
    <property type="entry name" value="GGDEF_dom"/>
</dbReference>
<dbReference type="Gene3D" id="3.30.70.270">
    <property type="match status" value="1"/>
</dbReference>
<feature type="transmembrane region" description="Helical" evidence="2">
    <location>
        <begin position="318"/>
        <end position="340"/>
    </location>
</feature>
<keyword evidence="7" id="KW-1185">Reference proteome</keyword>
<dbReference type="InterPro" id="IPR003607">
    <property type="entry name" value="HD/PDEase_dom"/>
</dbReference>
<name>A0A2V1JNW4_EUBRA</name>
<dbReference type="InterPro" id="IPR006674">
    <property type="entry name" value="HD_domain"/>
</dbReference>
<dbReference type="Pfam" id="PF13487">
    <property type="entry name" value="HD_5"/>
    <property type="match status" value="1"/>
</dbReference>
<dbReference type="OrthoDB" id="176203at2"/>
<dbReference type="CDD" id="cd00077">
    <property type="entry name" value="HDc"/>
    <property type="match status" value="1"/>
</dbReference>
<keyword evidence="2" id="KW-1133">Transmembrane helix</keyword>
<accession>A0A2V1JNW4</accession>
<keyword evidence="2" id="KW-0812">Transmembrane</keyword>
<dbReference type="Gene3D" id="1.10.3210.10">
    <property type="entry name" value="Hypothetical protein af1432"/>
    <property type="match status" value="1"/>
</dbReference>
<dbReference type="SUPFAM" id="SSF109604">
    <property type="entry name" value="HD-domain/PDEase-like"/>
    <property type="match status" value="1"/>
</dbReference>
<dbReference type="Pfam" id="PF00990">
    <property type="entry name" value="GGDEF"/>
    <property type="match status" value="1"/>
</dbReference>
<keyword evidence="1" id="KW-0175">Coiled coil</keyword>
<dbReference type="InterPro" id="IPR037522">
    <property type="entry name" value="HD_GYP_dom"/>
</dbReference>
<dbReference type="CDD" id="cd01949">
    <property type="entry name" value="GGDEF"/>
    <property type="match status" value="1"/>
</dbReference>
<feature type="domain" description="HD" evidence="4">
    <location>
        <begin position="408"/>
        <end position="530"/>
    </location>
</feature>
<evidence type="ECO:0000256" key="2">
    <source>
        <dbReference type="SAM" id="Phobius"/>
    </source>
</evidence>
<dbReference type="PROSITE" id="PS51831">
    <property type="entry name" value="HD"/>
    <property type="match status" value="1"/>
</dbReference>
<dbReference type="PROSITE" id="PS50887">
    <property type="entry name" value="GGDEF"/>
    <property type="match status" value="1"/>
</dbReference>
<feature type="transmembrane region" description="Helical" evidence="2">
    <location>
        <begin position="166"/>
        <end position="188"/>
    </location>
</feature>
<feature type="domain" description="GGDEF" evidence="3">
    <location>
        <begin position="639"/>
        <end position="769"/>
    </location>
</feature>
<dbReference type="AlphaFoldDB" id="A0A2V1JNW4"/>
<sequence length="923" mass="105966">MMAAVLCWFVVLQIFGTNERDKKTIEQNILYQGTFVWEKSDGSREQIEVPGRYELSAKETMVLVTQLPEDYDEKALAIRSSLQEVRFYVDGVLRAEYDTSDTRLAGKNSASRYVFCPTTEADVGKEVRIELKTNTAKYSGVVNEVYCGDKAEIWEYIFAEHGLETVIAFFILFAGIVTVIFSIALGVVYRTKFDMEYLGWCMIMAAGWMVGESKLRQVLVPNATVLATLCFVMIMLGPLPIIYYIDSMQSGRHQKLFWIAEAAAIVNFAVCTILHLSGAKDYIETLPIAHVILAVTLVLILGTVFYDMYHGYITQNRFMVVGLLIAVVSVVVESISAYFVISISGIFMGIGMIVLLFFSLVRTIRNLQKMESRRQRQEMRKRRKQMETMSLQMMQTLSTTIEAKDEYTRGHSHRVAEYAVLIAKELGWSQKDISNLRNAAHLHDIGKIGIPDTILNKPTKLTEEEYAVIKEHTVIGAEILKNIRLIDHVTEVARSHHERYDGTGYPDGLKGEEIPIHARIIAVADSYDAMQSRRIYRNPLGTAVIYNEILNNRGTQFDPEIADVFLKLLDENRLVINADYKGIEDEYALPAVESEIEKFISNVMTTMRTQEDSEGFDFLTGLPMRNRGEKLAAQFMQQDDGYLVFLDMDNLKKINDIYGHKAGDRALKLLGSLLLEFAQHSVVCRLGGDEFLMFVPNVSKEKISEIVRSILQKFEEQKEEDMEIRHASISAGICETTKGASFEECYTKADKALYYVKQNGKGDFFFYQQMEQEQKTDQGTGRDLAMIIKALRESGNYTGALDLDYREFAKIYEYMNHLGERYKYHCYLVMVTMDTTPDYVMYIENIERALESMEQAIRQTIRKVDICTRYSSMQYLIILFEADETKIPKVMDRIFTQYYKQYDKSNFIPKYEYILIMEEKEEQ</sequence>
<feature type="transmembrane region" description="Helical" evidence="2">
    <location>
        <begin position="195"/>
        <end position="211"/>
    </location>
</feature>
<feature type="transmembrane region" description="Helical" evidence="2">
    <location>
        <begin position="288"/>
        <end position="306"/>
    </location>
</feature>
<dbReference type="GO" id="GO:0016787">
    <property type="term" value="F:hydrolase activity"/>
    <property type="evidence" value="ECO:0007669"/>
    <property type="project" value="UniProtKB-KW"/>
</dbReference>
<evidence type="ECO:0000313" key="7">
    <source>
        <dbReference type="Proteomes" id="UP000245288"/>
    </source>
</evidence>
<dbReference type="PANTHER" id="PTHR43155:SF2">
    <property type="entry name" value="CYCLIC DI-GMP PHOSPHODIESTERASE PA4108"/>
    <property type="match status" value="1"/>
</dbReference>
<keyword evidence="6" id="KW-0378">Hydrolase</keyword>
<dbReference type="PROSITE" id="PS51832">
    <property type="entry name" value="HD_GYP"/>
    <property type="match status" value="1"/>
</dbReference>
<gene>
    <name evidence="6" type="ORF">LG34_09275</name>
</gene>
<feature type="coiled-coil region" evidence="1">
    <location>
        <begin position="360"/>
        <end position="389"/>
    </location>
</feature>
<dbReference type="SMART" id="SM00471">
    <property type="entry name" value="HDc"/>
    <property type="match status" value="1"/>
</dbReference>